<evidence type="ECO:0000313" key="1">
    <source>
        <dbReference type="EMBL" id="QHT22019.1"/>
    </source>
</evidence>
<proteinExistence type="predicted"/>
<dbReference type="EMBL" id="MN739700">
    <property type="protein sequence ID" value="QHT22019.1"/>
    <property type="molecule type" value="Genomic_DNA"/>
</dbReference>
<dbReference type="AlphaFoldDB" id="A0A6C0E153"/>
<sequence length="163" mass="18613">MKKHVFPQNNTMCRKIHRVSNKMSNDVLNNMSNDEIDNGIKMLTATNYTGDVVIDTDKEQAIIDNYCKHVSIIDEGERELYGDKMYDDTSRDIASKTMNYVMNANKGLLSCENVKNAPYSVEDNNENNGKKSYSLNEFAVVVDDDRLVKNIIKSDRMSNLKTK</sequence>
<organism evidence="1">
    <name type="scientific">viral metagenome</name>
    <dbReference type="NCBI Taxonomy" id="1070528"/>
    <lineage>
        <taxon>unclassified sequences</taxon>
        <taxon>metagenomes</taxon>
        <taxon>organismal metagenomes</taxon>
    </lineage>
</organism>
<accession>A0A6C0E153</accession>
<reference evidence="1" key="1">
    <citation type="journal article" date="2020" name="Nature">
        <title>Giant virus diversity and host interactions through global metagenomics.</title>
        <authorList>
            <person name="Schulz F."/>
            <person name="Roux S."/>
            <person name="Paez-Espino D."/>
            <person name="Jungbluth S."/>
            <person name="Walsh D.A."/>
            <person name="Denef V.J."/>
            <person name="McMahon K.D."/>
            <person name="Konstantinidis K.T."/>
            <person name="Eloe-Fadrosh E.A."/>
            <person name="Kyrpides N.C."/>
            <person name="Woyke T."/>
        </authorList>
    </citation>
    <scope>NUCLEOTIDE SEQUENCE</scope>
    <source>
        <strain evidence="1">GVMAG-M-3300023179-103</strain>
    </source>
</reference>
<name>A0A6C0E153_9ZZZZ</name>
<protein>
    <submittedName>
        <fullName evidence="1">Uncharacterized protein</fullName>
    </submittedName>
</protein>